<evidence type="ECO:0000256" key="5">
    <source>
        <dbReference type="ARBA" id="ARBA00023136"/>
    </source>
</evidence>
<evidence type="ECO:0000256" key="4">
    <source>
        <dbReference type="ARBA" id="ARBA00022989"/>
    </source>
</evidence>
<protein>
    <submittedName>
        <fullName evidence="7">Uncharacterized protein</fullName>
    </submittedName>
</protein>
<dbReference type="SUPFAM" id="SSF81321">
    <property type="entry name" value="Family A G protein-coupled receptor-like"/>
    <property type="match status" value="1"/>
</dbReference>
<feature type="transmembrane region" description="Helical" evidence="6">
    <location>
        <begin position="130"/>
        <end position="148"/>
    </location>
</feature>
<dbReference type="GO" id="GO:0005783">
    <property type="term" value="C:endoplasmic reticulum"/>
    <property type="evidence" value="ECO:0007669"/>
    <property type="project" value="TreeGrafter"/>
</dbReference>
<dbReference type="EMBL" id="JOKZ01000758">
    <property type="protein sequence ID" value="KKO96720.1"/>
    <property type="molecule type" value="Genomic_DNA"/>
</dbReference>
<dbReference type="PANTHER" id="PTHR28286">
    <property type="match status" value="1"/>
</dbReference>
<dbReference type="PRINTS" id="PR00251">
    <property type="entry name" value="BACTRLOPSIN"/>
</dbReference>
<keyword evidence="5 6" id="KW-0472">Membrane</keyword>
<keyword evidence="3 6" id="KW-0812">Transmembrane</keyword>
<accession>A0A0F9WU71</accession>
<gene>
    <name evidence="7" type="ORF">THAR02_11177</name>
</gene>
<comment type="subcellular location">
    <subcellularLocation>
        <location evidence="1">Membrane</location>
        <topology evidence="1">Multi-pass membrane protein</topology>
    </subcellularLocation>
</comment>
<evidence type="ECO:0000313" key="7">
    <source>
        <dbReference type="EMBL" id="KKO96720.1"/>
    </source>
</evidence>
<feature type="transmembrane region" description="Helical" evidence="6">
    <location>
        <begin position="98"/>
        <end position="118"/>
    </location>
</feature>
<dbReference type="OrthoDB" id="536545at2759"/>
<dbReference type="AlphaFoldDB" id="A0A0F9WU71"/>
<dbReference type="InterPro" id="IPR001425">
    <property type="entry name" value="Arc/bac/fun_rhodopsins"/>
</dbReference>
<evidence type="ECO:0000256" key="3">
    <source>
        <dbReference type="ARBA" id="ARBA00022692"/>
    </source>
</evidence>
<feature type="transmembrane region" description="Helical" evidence="6">
    <location>
        <begin position="6"/>
        <end position="29"/>
    </location>
</feature>
<reference evidence="8" key="1">
    <citation type="journal article" date="2015" name="Genome Announc.">
        <title>Draft whole-genome sequence of the biocontrol agent Trichoderma harzianum T6776.</title>
        <authorList>
            <person name="Baroncelli R."/>
            <person name="Piaggeschi G."/>
            <person name="Fiorini L."/>
            <person name="Bertolini E."/>
            <person name="Zapparata A."/>
            <person name="Pe M.E."/>
            <person name="Sarrocco S."/>
            <person name="Vannacci G."/>
        </authorList>
    </citation>
    <scope>NUCLEOTIDE SEQUENCE [LARGE SCALE GENOMIC DNA]</scope>
    <source>
        <strain evidence="8">T6776</strain>
    </source>
</reference>
<evidence type="ECO:0000256" key="6">
    <source>
        <dbReference type="SAM" id="Phobius"/>
    </source>
</evidence>
<dbReference type="Proteomes" id="UP000034112">
    <property type="component" value="Unassembled WGS sequence"/>
</dbReference>
<comment type="caution">
    <text evidence="7">The sequence shown here is derived from an EMBL/GenBank/DDBJ whole genome shotgun (WGS) entry which is preliminary data.</text>
</comment>
<sequence length="240" mass="27269">MTVPETSFLWATEGIFLVVFLFILVFCFIAPESDRVFHYLHVTTLFVGVVAYYAQASGNGFIVNSATLYQFSWVRYVYWAVSWPAICVSLGLLSGISWVTILTNVGISWIWVVSYLAGAFVEAQGHDYKWGFFAFGTFCWLILVASTLNEGREAAERFDVKRDYLCLAIWANLTWVLFPVAYGLSDLTHKLSPESGVIFFGILDLLQLPVLALALLFFTQKWDFGRLDLAFSEFRVKPRL</sequence>
<feature type="transmembrane region" description="Helical" evidence="6">
    <location>
        <begin position="197"/>
        <end position="218"/>
    </location>
</feature>
<dbReference type="PANTHER" id="PTHR28286:SF1">
    <property type="entry name" value="30 KDA HEAT SHOCK PROTEIN-RELATED"/>
    <property type="match status" value="1"/>
</dbReference>
<proteinExistence type="inferred from homology"/>
<feature type="transmembrane region" description="Helical" evidence="6">
    <location>
        <begin position="36"/>
        <end position="56"/>
    </location>
</feature>
<dbReference type="SMART" id="SM01021">
    <property type="entry name" value="Bac_rhodopsin"/>
    <property type="match status" value="1"/>
</dbReference>
<organism evidence="7 8">
    <name type="scientific">Trichoderma harzianum</name>
    <name type="common">Hypocrea lixii</name>
    <dbReference type="NCBI Taxonomy" id="5544"/>
    <lineage>
        <taxon>Eukaryota</taxon>
        <taxon>Fungi</taxon>
        <taxon>Dikarya</taxon>
        <taxon>Ascomycota</taxon>
        <taxon>Pezizomycotina</taxon>
        <taxon>Sordariomycetes</taxon>
        <taxon>Hypocreomycetidae</taxon>
        <taxon>Hypocreales</taxon>
        <taxon>Hypocreaceae</taxon>
        <taxon>Trichoderma</taxon>
    </lineage>
</organism>
<evidence type="ECO:0000256" key="2">
    <source>
        <dbReference type="ARBA" id="ARBA00008130"/>
    </source>
</evidence>
<dbReference type="Gene3D" id="1.20.1070.10">
    <property type="entry name" value="Rhodopsin 7-helix transmembrane proteins"/>
    <property type="match status" value="1"/>
</dbReference>
<feature type="transmembrane region" description="Helical" evidence="6">
    <location>
        <begin position="164"/>
        <end position="185"/>
    </location>
</feature>
<feature type="transmembrane region" description="Helical" evidence="6">
    <location>
        <begin position="76"/>
        <end position="93"/>
    </location>
</feature>
<keyword evidence="4 6" id="KW-1133">Transmembrane helix</keyword>
<dbReference type="OMA" id="FHYLFTF"/>
<comment type="similarity">
    <text evidence="2">Belongs to the archaeal/bacterial/fungal opsin family.</text>
</comment>
<evidence type="ECO:0000313" key="8">
    <source>
        <dbReference type="Proteomes" id="UP000034112"/>
    </source>
</evidence>
<dbReference type="GO" id="GO:0005886">
    <property type="term" value="C:plasma membrane"/>
    <property type="evidence" value="ECO:0007669"/>
    <property type="project" value="TreeGrafter"/>
</dbReference>
<evidence type="ECO:0000256" key="1">
    <source>
        <dbReference type="ARBA" id="ARBA00004141"/>
    </source>
</evidence>
<name>A0A0F9WU71_TRIHA</name>